<evidence type="ECO:0000313" key="9">
    <source>
        <dbReference type="EMBL" id="OSJ05220.1"/>
    </source>
</evidence>
<evidence type="ECO:0000259" key="8">
    <source>
        <dbReference type="PROSITE" id="PS51677"/>
    </source>
</evidence>
<feature type="domain" description="NodB homology" evidence="8">
    <location>
        <begin position="81"/>
        <end position="264"/>
    </location>
</feature>
<dbReference type="GO" id="GO:0016810">
    <property type="term" value="F:hydrolase activity, acting on carbon-nitrogen (but not peptide) bonds"/>
    <property type="evidence" value="ECO:0007669"/>
    <property type="project" value="InterPro"/>
</dbReference>
<dbReference type="EMBL" id="NAFI01000183">
    <property type="protein sequence ID" value="OSJ05220.1"/>
    <property type="molecule type" value="Genomic_DNA"/>
</dbReference>
<protein>
    <recommendedName>
        <fullName evidence="3">Chitooligosaccharide deacetylase</fullName>
    </recommendedName>
    <alternativeName>
        <fullName evidence="6">Nodulation protein B</fullName>
    </alternativeName>
</protein>
<dbReference type="PANTHER" id="PTHR10587">
    <property type="entry name" value="GLYCOSYL TRANSFERASE-RELATED"/>
    <property type="match status" value="1"/>
</dbReference>
<reference evidence="9 10" key="1">
    <citation type="submission" date="2017-03" db="EMBL/GenBank/DDBJ databases">
        <title>Whole genome sequences of fourteen strains of Bradyrhizobium canariense and one strain of Bradyrhizobium japonicum isolated from Lupinus (Papilionoideae: Genisteae) species in Algeria.</title>
        <authorList>
            <person name="Crovadore J."/>
            <person name="Chekireb D."/>
            <person name="Brachmann A."/>
            <person name="Chablais R."/>
            <person name="Cochard B."/>
            <person name="Lefort F."/>
        </authorList>
    </citation>
    <scope>NUCLEOTIDE SEQUENCE [LARGE SCALE GENOMIC DNA]</scope>
    <source>
        <strain evidence="9 10">UBMA195</strain>
    </source>
</reference>
<dbReference type="PANTHER" id="PTHR10587:SF133">
    <property type="entry name" value="CHITIN DEACETYLASE 1-RELATED"/>
    <property type="match status" value="1"/>
</dbReference>
<dbReference type="Gene3D" id="3.20.20.370">
    <property type="entry name" value="Glycoside hydrolase/deacetylase"/>
    <property type="match status" value="1"/>
</dbReference>
<accession>A0A1X3FIY0</accession>
<dbReference type="RefSeq" id="WP_085360916.1">
    <property type="nucleotide sequence ID" value="NZ_NAFD01000190.1"/>
</dbReference>
<dbReference type="InterPro" id="IPR002509">
    <property type="entry name" value="NODB_dom"/>
</dbReference>
<feature type="compositionally biased region" description="Basic residues" evidence="7">
    <location>
        <begin position="385"/>
        <end position="395"/>
    </location>
</feature>
<feature type="region of interest" description="Disordered" evidence="7">
    <location>
        <begin position="385"/>
        <end position="443"/>
    </location>
</feature>
<feature type="compositionally biased region" description="Low complexity" evidence="7">
    <location>
        <begin position="413"/>
        <end position="430"/>
    </location>
</feature>
<dbReference type="OrthoDB" id="276604at2"/>
<dbReference type="GO" id="GO:0005975">
    <property type="term" value="P:carbohydrate metabolic process"/>
    <property type="evidence" value="ECO:0007669"/>
    <property type="project" value="InterPro"/>
</dbReference>
<evidence type="ECO:0000256" key="5">
    <source>
        <dbReference type="ARBA" id="ARBA00022801"/>
    </source>
</evidence>
<evidence type="ECO:0000256" key="3">
    <source>
        <dbReference type="ARBA" id="ARBA00020071"/>
    </source>
</evidence>
<comment type="similarity">
    <text evidence="2">Belongs to the polysaccharide deacetylase family.</text>
</comment>
<dbReference type="GO" id="GO:0016020">
    <property type="term" value="C:membrane"/>
    <property type="evidence" value="ECO:0007669"/>
    <property type="project" value="TreeGrafter"/>
</dbReference>
<dbReference type="GO" id="GO:0046872">
    <property type="term" value="F:metal ion binding"/>
    <property type="evidence" value="ECO:0007669"/>
    <property type="project" value="UniProtKB-KW"/>
</dbReference>
<dbReference type="PROSITE" id="PS51677">
    <property type="entry name" value="NODB"/>
    <property type="match status" value="1"/>
</dbReference>
<gene>
    <name evidence="9" type="ORF">BSZ18_27330</name>
</gene>
<sequence length="443" mass="47588">MIGSSVVARTRSWIVLCLGSFLGRFLGGFLGVLTIGSPAIAADCPGHPDALGTSRTLVVDPHEHPRIGTMQYRETLPLKDHEVVLTFDDGPLPKYSNQVLQILADECIKATFFIIGEQAKANPEGVRKLVAAGHTVGTHSMTHPLTMDRMPLDKAEAQINGGIEWTSAAMTDPSKLAPFFRIPGLMRADGVENVLISRGIQVWSADFPADDWRPVSPDRVYQLAIQRLEAKGKGILLLHDIQARTVAALPKIIRDLKARGYRIVHVVPATAEQPATPTTPVEWLLHPPTETTPIARWPAVPNFVFAQTKTLPAPSLADLNAQAAHQPLLPRKTMALANVAATLPVPGRDLFAIPEGSVEVLLSTTLSRRAATRLAMAAETPRAAKVKAGKWHAPRTARAAHGTPNHAAETEGTAAKSTAPKSAAPKSTAPRPTRVASLKKRAQ</sequence>
<evidence type="ECO:0000256" key="6">
    <source>
        <dbReference type="ARBA" id="ARBA00032976"/>
    </source>
</evidence>
<keyword evidence="5" id="KW-0378">Hydrolase</keyword>
<organism evidence="9 10">
    <name type="scientific">Bradyrhizobium canariense</name>
    <dbReference type="NCBI Taxonomy" id="255045"/>
    <lineage>
        <taxon>Bacteria</taxon>
        <taxon>Pseudomonadati</taxon>
        <taxon>Pseudomonadota</taxon>
        <taxon>Alphaproteobacteria</taxon>
        <taxon>Hyphomicrobiales</taxon>
        <taxon>Nitrobacteraceae</taxon>
        <taxon>Bradyrhizobium</taxon>
    </lineage>
</organism>
<keyword evidence="4" id="KW-0479">Metal-binding</keyword>
<proteinExistence type="inferred from homology"/>
<evidence type="ECO:0000256" key="4">
    <source>
        <dbReference type="ARBA" id="ARBA00022723"/>
    </source>
</evidence>
<dbReference type="AlphaFoldDB" id="A0A1X3FIY0"/>
<dbReference type="CDD" id="cd10917">
    <property type="entry name" value="CE4_NodB_like_6s_7s"/>
    <property type="match status" value="1"/>
</dbReference>
<evidence type="ECO:0000313" key="10">
    <source>
        <dbReference type="Proteomes" id="UP000193553"/>
    </source>
</evidence>
<evidence type="ECO:0000256" key="7">
    <source>
        <dbReference type="SAM" id="MobiDB-lite"/>
    </source>
</evidence>
<comment type="caution">
    <text evidence="9">The sequence shown here is derived from an EMBL/GenBank/DDBJ whole genome shotgun (WGS) entry which is preliminary data.</text>
</comment>
<dbReference type="Proteomes" id="UP000193553">
    <property type="component" value="Unassembled WGS sequence"/>
</dbReference>
<dbReference type="SUPFAM" id="SSF88713">
    <property type="entry name" value="Glycoside hydrolase/deacetylase"/>
    <property type="match status" value="1"/>
</dbReference>
<dbReference type="Pfam" id="PF01522">
    <property type="entry name" value="Polysacc_deac_1"/>
    <property type="match status" value="1"/>
</dbReference>
<evidence type="ECO:0000256" key="1">
    <source>
        <dbReference type="ARBA" id="ARBA00003236"/>
    </source>
</evidence>
<comment type="function">
    <text evidence="1">Is involved in generating a small heat-stable compound (Nod), an acylated oligomer of N-acetylglucosamine, that stimulates mitosis in various plant protoplasts.</text>
</comment>
<name>A0A1X3FIY0_9BRAD</name>
<dbReference type="InterPro" id="IPR011330">
    <property type="entry name" value="Glyco_hydro/deAcase_b/a-brl"/>
</dbReference>
<dbReference type="InterPro" id="IPR050248">
    <property type="entry name" value="Polysacc_deacetylase_ArnD"/>
</dbReference>
<evidence type="ECO:0000256" key="2">
    <source>
        <dbReference type="ARBA" id="ARBA00010973"/>
    </source>
</evidence>